<dbReference type="STRING" id="1314777.A0A164N1K3"/>
<sequence length="279" mass="29594">MDNWEKSFIKAHTDTLATLPVIYGDDYEQPPSNLPRRVPTLPIDLAPPPPPKSLKDSSSASVTLKFKSLKPAATFTLAVSPTDTILAIKHLLAAKPGAPAPEGQRLLHKGKALADSKLLKEYPIADGDTVNLMIKPGFEPPVSTTLANLTASPSNLSRSRSHSRTGSANIPDLVLSPIPSPSASTPGTANKDPLPSIPLNLDTADAHPPSLTSVTAYHASISTPAFWARLYAFLKKEFSSPEDAATAFEDFLRATKGQLSPGEIAKIRDEVGVFGMSGT</sequence>
<dbReference type="SUPFAM" id="SSF54236">
    <property type="entry name" value="Ubiquitin-like"/>
    <property type="match status" value="1"/>
</dbReference>
<evidence type="ECO:0000256" key="2">
    <source>
        <dbReference type="ARBA" id="ARBA00022490"/>
    </source>
</evidence>
<dbReference type="PANTHER" id="PTHR46555">
    <property type="entry name" value="UBIQUITIN-LIKE PROTEIN 4A"/>
    <property type="match status" value="1"/>
</dbReference>
<dbReference type="Gene3D" id="3.10.20.90">
    <property type="entry name" value="Phosphatidylinositol 3-kinase Catalytic Subunit, Chain A, domain 1"/>
    <property type="match status" value="1"/>
</dbReference>
<evidence type="ECO:0000313" key="5">
    <source>
        <dbReference type="EMBL" id="KZS87262.1"/>
    </source>
</evidence>
<dbReference type="SMART" id="SM00213">
    <property type="entry name" value="UBQ"/>
    <property type="match status" value="1"/>
</dbReference>
<gene>
    <name evidence="5" type="ORF">SISNIDRAFT_419900</name>
</gene>
<evidence type="ECO:0000256" key="1">
    <source>
        <dbReference type="ARBA" id="ARBA00004514"/>
    </source>
</evidence>
<proteinExistence type="predicted"/>
<keyword evidence="2" id="KW-0963">Cytoplasm</keyword>
<dbReference type="Pfam" id="PF00240">
    <property type="entry name" value="ubiquitin"/>
    <property type="match status" value="1"/>
</dbReference>
<dbReference type="EMBL" id="KV419453">
    <property type="protein sequence ID" value="KZS87262.1"/>
    <property type="molecule type" value="Genomic_DNA"/>
</dbReference>
<keyword evidence="6" id="KW-1185">Reference proteome</keyword>
<dbReference type="Proteomes" id="UP000076722">
    <property type="component" value="Unassembled WGS sequence"/>
</dbReference>
<dbReference type="CDD" id="cd01805">
    <property type="entry name" value="Ubl_Rad23"/>
    <property type="match status" value="1"/>
</dbReference>
<dbReference type="OrthoDB" id="428577at2759"/>
<evidence type="ECO:0000313" key="6">
    <source>
        <dbReference type="Proteomes" id="UP000076722"/>
    </source>
</evidence>
<comment type="subcellular location">
    <subcellularLocation>
        <location evidence="1">Cytoplasm</location>
        <location evidence="1">Cytosol</location>
    </subcellularLocation>
</comment>
<name>A0A164N1K3_9AGAM</name>
<accession>A0A164N1K3</accession>
<feature type="region of interest" description="Disordered" evidence="3">
    <location>
        <begin position="145"/>
        <end position="196"/>
    </location>
</feature>
<dbReference type="InterPro" id="IPR047154">
    <property type="entry name" value="UBL4A-like"/>
</dbReference>
<feature type="region of interest" description="Disordered" evidence="3">
    <location>
        <begin position="28"/>
        <end position="58"/>
    </location>
</feature>
<organism evidence="5 6">
    <name type="scientific">Sistotremastrum niveocremeum HHB9708</name>
    <dbReference type="NCBI Taxonomy" id="1314777"/>
    <lineage>
        <taxon>Eukaryota</taxon>
        <taxon>Fungi</taxon>
        <taxon>Dikarya</taxon>
        <taxon>Basidiomycota</taxon>
        <taxon>Agaricomycotina</taxon>
        <taxon>Agaricomycetes</taxon>
        <taxon>Sistotremastrales</taxon>
        <taxon>Sistotremastraceae</taxon>
        <taxon>Sertulicium</taxon>
        <taxon>Sertulicium niveocremeum</taxon>
    </lineage>
</organism>
<dbReference type="PANTHER" id="PTHR46555:SF1">
    <property type="entry name" value="UBIQUITIN-LIKE PROTEIN 4A"/>
    <property type="match status" value="1"/>
</dbReference>
<dbReference type="GO" id="GO:0006620">
    <property type="term" value="P:post-translational protein targeting to endoplasmic reticulum membrane"/>
    <property type="evidence" value="ECO:0007669"/>
    <property type="project" value="InterPro"/>
</dbReference>
<dbReference type="InterPro" id="IPR000626">
    <property type="entry name" value="Ubiquitin-like_dom"/>
</dbReference>
<dbReference type="PROSITE" id="PS50053">
    <property type="entry name" value="UBIQUITIN_2"/>
    <property type="match status" value="1"/>
</dbReference>
<evidence type="ECO:0000256" key="3">
    <source>
        <dbReference type="SAM" id="MobiDB-lite"/>
    </source>
</evidence>
<evidence type="ECO:0000259" key="4">
    <source>
        <dbReference type="PROSITE" id="PS50053"/>
    </source>
</evidence>
<dbReference type="GO" id="GO:0071818">
    <property type="term" value="C:BAT3 complex"/>
    <property type="evidence" value="ECO:0007669"/>
    <property type="project" value="TreeGrafter"/>
</dbReference>
<dbReference type="GO" id="GO:0051087">
    <property type="term" value="F:protein-folding chaperone binding"/>
    <property type="evidence" value="ECO:0007669"/>
    <property type="project" value="TreeGrafter"/>
</dbReference>
<reference evidence="5 6" key="1">
    <citation type="journal article" date="2016" name="Mol. Biol. Evol.">
        <title>Comparative Genomics of Early-Diverging Mushroom-Forming Fungi Provides Insights into the Origins of Lignocellulose Decay Capabilities.</title>
        <authorList>
            <person name="Nagy L.G."/>
            <person name="Riley R."/>
            <person name="Tritt A."/>
            <person name="Adam C."/>
            <person name="Daum C."/>
            <person name="Floudas D."/>
            <person name="Sun H."/>
            <person name="Yadav J.S."/>
            <person name="Pangilinan J."/>
            <person name="Larsson K.H."/>
            <person name="Matsuura K."/>
            <person name="Barry K."/>
            <person name="Labutti K."/>
            <person name="Kuo R."/>
            <person name="Ohm R.A."/>
            <person name="Bhattacharya S.S."/>
            <person name="Shirouzu T."/>
            <person name="Yoshinaga Y."/>
            <person name="Martin F.M."/>
            <person name="Grigoriev I.V."/>
            <person name="Hibbett D.S."/>
        </authorList>
    </citation>
    <scope>NUCLEOTIDE SEQUENCE [LARGE SCALE GENOMIC DNA]</scope>
    <source>
        <strain evidence="5 6">HHB9708</strain>
    </source>
</reference>
<dbReference type="GO" id="GO:0071816">
    <property type="term" value="P:tail-anchored membrane protein insertion into ER membrane"/>
    <property type="evidence" value="ECO:0007669"/>
    <property type="project" value="TreeGrafter"/>
</dbReference>
<dbReference type="AlphaFoldDB" id="A0A164N1K3"/>
<dbReference type="InterPro" id="IPR029071">
    <property type="entry name" value="Ubiquitin-like_domsf"/>
</dbReference>
<protein>
    <submittedName>
        <fullName evidence="5">Ubiquitin-domain-containing protein</fullName>
    </submittedName>
</protein>
<feature type="domain" description="Ubiquitin-like" evidence="4">
    <location>
        <begin position="62"/>
        <end position="135"/>
    </location>
</feature>